<accession>A0A655AWB8</accession>
<name>A0A655AWB8_MYCTX</name>
<feature type="region of interest" description="Disordered" evidence="1">
    <location>
        <begin position="32"/>
        <end position="58"/>
    </location>
</feature>
<dbReference type="EMBL" id="CNGE01001457">
    <property type="protein sequence ID" value="CKU17122.1"/>
    <property type="molecule type" value="Genomic_DNA"/>
</dbReference>
<evidence type="ECO:0000256" key="1">
    <source>
        <dbReference type="SAM" id="MobiDB-lite"/>
    </source>
</evidence>
<sequence>MVDQRSPSGLSRPATGLPLSLTMVTAASTPSAAVTDTGASTVTPTAPSVTDAVSLGTSRSANGVPLSAMTLIGAGPRPLPHATAPIITAVIISAVNQALRTLVLPA</sequence>
<evidence type="ECO:0000313" key="2">
    <source>
        <dbReference type="EMBL" id="CKU17122.1"/>
    </source>
</evidence>
<reference evidence="2 3" key="1">
    <citation type="submission" date="2015-03" db="EMBL/GenBank/DDBJ databases">
        <authorList>
            <consortium name="Pathogen Informatics"/>
        </authorList>
    </citation>
    <scope>NUCLEOTIDE SEQUENCE [LARGE SCALE GENOMIC DNA]</scope>
    <source>
        <strain evidence="2 3">Bir 172</strain>
    </source>
</reference>
<gene>
    <name evidence="2" type="ORF">ERS027646_04553</name>
</gene>
<protein>
    <submittedName>
        <fullName evidence="2">Uncharacterized protein</fullName>
    </submittedName>
</protein>
<proteinExistence type="predicted"/>
<dbReference type="AlphaFoldDB" id="A0A655AWB8"/>
<dbReference type="Proteomes" id="UP000048948">
    <property type="component" value="Unassembled WGS sequence"/>
</dbReference>
<dbReference type="RefSeq" id="WP_423795487.1">
    <property type="nucleotide sequence ID" value="NZ_CPJA01000008.1"/>
</dbReference>
<evidence type="ECO:0000313" key="3">
    <source>
        <dbReference type="Proteomes" id="UP000048948"/>
    </source>
</evidence>
<feature type="compositionally biased region" description="Polar residues" evidence="1">
    <location>
        <begin position="37"/>
        <end position="48"/>
    </location>
</feature>
<organism evidence="2 3">
    <name type="scientific">Mycobacterium tuberculosis</name>
    <dbReference type="NCBI Taxonomy" id="1773"/>
    <lineage>
        <taxon>Bacteria</taxon>
        <taxon>Bacillati</taxon>
        <taxon>Actinomycetota</taxon>
        <taxon>Actinomycetes</taxon>
        <taxon>Mycobacteriales</taxon>
        <taxon>Mycobacteriaceae</taxon>
        <taxon>Mycobacterium</taxon>
        <taxon>Mycobacterium tuberculosis complex</taxon>
    </lineage>
</organism>